<sequence>MTRQDARKYAVIIVGAGPVGLLLACELALANVSTLVLEKNATLADPWRDGALGFRLLNHPSAETFYRRGLLSKVIATETELTPGERKPGDFPVASHFAGIVIHSNNVDWSRWKHILPGPSAFGGAVKQGQLVGVLYQRAKDLGVEILFNCPVTRFEDTGTNVKVWTGPNSALSNGTTTTTDYLIGADGGRSFVRRHAGFTMEGNEATWTGYMADCDLSTRSKELLPPGFHRTKKGAYAVRPPATFALDFDDSVSNNGNGKNTQRPDVTREGFEAVLRRVVGREELTVETLHLSGSFTDRAKLVTEFRRGRILLAGDSAHIHSPLGGQGLNLGLADAMNLGWKVAAVAKGLAHQELLDTYDKERRPIATEVLEMIRAHTSAIMPGVHGDAIYNLAKQMIATRDGSTLFASKFIWFHPRVNLGEGCKHWLVGLSSPDFDFADGTRMGDKMAGGTWVVVDFSQNGDIARFLGGLEGFVYTDSDAKETLGLQVVMARPDGVVAWATDDKHVDIVLQLKEARARWLK</sequence>
<accession>A0A6A6X6J3</accession>
<dbReference type="InterPro" id="IPR050641">
    <property type="entry name" value="RIFMO-like"/>
</dbReference>
<feature type="domain" description="FAD-binding" evidence="5">
    <location>
        <begin position="9"/>
        <end position="372"/>
    </location>
</feature>
<keyword evidence="4" id="KW-0560">Oxidoreductase</keyword>
<evidence type="ECO:0000313" key="7">
    <source>
        <dbReference type="Proteomes" id="UP000799757"/>
    </source>
</evidence>
<evidence type="ECO:0000256" key="1">
    <source>
        <dbReference type="ARBA" id="ARBA00001974"/>
    </source>
</evidence>
<dbReference type="EMBL" id="MU001992">
    <property type="protein sequence ID" value="KAF2791976.1"/>
    <property type="molecule type" value="Genomic_DNA"/>
</dbReference>
<dbReference type="Gene3D" id="3.40.30.120">
    <property type="match status" value="1"/>
</dbReference>
<dbReference type="GO" id="GO:0071949">
    <property type="term" value="F:FAD binding"/>
    <property type="evidence" value="ECO:0007669"/>
    <property type="project" value="InterPro"/>
</dbReference>
<evidence type="ECO:0000256" key="4">
    <source>
        <dbReference type="ARBA" id="ARBA00023002"/>
    </source>
</evidence>
<proteinExistence type="predicted"/>
<dbReference type="PROSITE" id="PS51257">
    <property type="entry name" value="PROKAR_LIPOPROTEIN"/>
    <property type="match status" value="1"/>
</dbReference>
<evidence type="ECO:0000256" key="3">
    <source>
        <dbReference type="ARBA" id="ARBA00022827"/>
    </source>
</evidence>
<dbReference type="AlphaFoldDB" id="A0A6A6X6J3"/>
<dbReference type="Gene3D" id="3.50.50.60">
    <property type="entry name" value="FAD/NAD(P)-binding domain"/>
    <property type="match status" value="1"/>
</dbReference>
<organism evidence="6 7">
    <name type="scientific">Melanomma pulvis-pyrius CBS 109.77</name>
    <dbReference type="NCBI Taxonomy" id="1314802"/>
    <lineage>
        <taxon>Eukaryota</taxon>
        <taxon>Fungi</taxon>
        <taxon>Dikarya</taxon>
        <taxon>Ascomycota</taxon>
        <taxon>Pezizomycotina</taxon>
        <taxon>Dothideomycetes</taxon>
        <taxon>Pleosporomycetidae</taxon>
        <taxon>Pleosporales</taxon>
        <taxon>Melanommataceae</taxon>
        <taxon>Melanomma</taxon>
    </lineage>
</organism>
<name>A0A6A6X6J3_9PLEO</name>
<dbReference type="Gene3D" id="3.30.70.2450">
    <property type="match status" value="1"/>
</dbReference>
<protein>
    <submittedName>
        <fullName evidence="6">FAD/NAD(P)-binding domain-containing protein</fullName>
    </submittedName>
</protein>
<keyword evidence="7" id="KW-1185">Reference proteome</keyword>
<comment type="cofactor">
    <cofactor evidence="1">
        <name>FAD</name>
        <dbReference type="ChEBI" id="CHEBI:57692"/>
    </cofactor>
</comment>
<keyword evidence="3" id="KW-0274">FAD</keyword>
<dbReference type="Proteomes" id="UP000799757">
    <property type="component" value="Unassembled WGS sequence"/>
</dbReference>
<keyword evidence="2" id="KW-0285">Flavoprotein</keyword>
<dbReference type="PANTHER" id="PTHR43004:SF19">
    <property type="entry name" value="BINDING MONOOXYGENASE, PUTATIVE (JCVI)-RELATED"/>
    <property type="match status" value="1"/>
</dbReference>
<gene>
    <name evidence="6" type="ORF">K505DRAFT_247722</name>
</gene>
<dbReference type="InterPro" id="IPR002938">
    <property type="entry name" value="FAD-bd"/>
</dbReference>
<dbReference type="Pfam" id="PF21274">
    <property type="entry name" value="Rng_hyd_C"/>
    <property type="match status" value="1"/>
</dbReference>
<dbReference type="PRINTS" id="PR00420">
    <property type="entry name" value="RNGMNOXGNASE"/>
</dbReference>
<dbReference type="Pfam" id="PF01494">
    <property type="entry name" value="FAD_binding_3"/>
    <property type="match status" value="1"/>
</dbReference>
<dbReference type="SUPFAM" id="SSF51905">
    <property type="entry name" value="FAD/NAD(P)-binding domain"/>
    <property type="match status" value="1"/>
</dbReference>
<evidence type="ECO:0000259" key="5">
    <source>
        <dbReference type="Pfam" id="PF01494"/>
    </source>
</evidence>
<evidence type="ECO:0000256" key="2">
    <source>
        <dbReference type="ARBA" id="ARBA00022630"/>
    </source>
</evidence>
<reference evidence="6" key="1">
    <citation type="journal article" date="2020" name="Stud. Mycol.">
        <title>101 Dothideomycetes genomes: a test case for predicting lifestyles and emergence of pathogens.</title>
        <authorList>
            <person name="Haridas S."/>
            <person name="Albert R."/>
            <person name="Binder M."/>
            <person name="Bloem J."/>
            <person name="Labutti K."/>
            <person name="Salamov A."/>
            <person name="Andreopoulos B."/>
            <person name="Baker S."/>
            <person name="Barry K."/>
            <person name="Bills G."/>
            <person name="Bluhm B."/>
            <person name="Cannon C."/>
            <person name="Castanera R."/>
            <person name="Culley D."/>
            <person name="Daum C."/>
            <person name="Ezra D."/>
            <person name="Gonzalez J."/>
            <person name="Henrissat B."/>
            <person name="Kuo A."/>
            <person name="Liang C."/>
            <person name="Lipzen A."/>
            <person name="Lutzoni F."/>
            <person name="Magnuson J."/>
            <person name="Mondo S."/>
            <person name="Nolan M."/>
            <person name="Ohm R."/>
            <person name="Pangilinan J."/>
            <person name="Park H.-J."/>
            <person name="Ramirez L."/>
            <person name="Alfaro M."/>
            <person name="Sun H."/>
            <person name="Tritt A."/>
            <person name="Yoshinaga Y."/>
            <person name="Zwiers L.-H."/>
            <person name="Turgeon B."/>
            <person name="Goodwin S."/>
            <person name="Spatafora J."/>
            <person name="Crous P."/>
            <person name="Grigoriev I."/>
        </authorList>
    </citation>
    <scope>NUCLEOTIDE SEQUENCE</scope>
    <source>
        <strain evidence="6">CBS 109.77</strain>
    </source>
</reference>
<dbReference type="InterPro" id="IPR036188">
    <property type="entry name" value="FAD/NAD-bd_sf"/>
</dbReference>
<dbReference type="OrthoDB" id="2096480at2759"/>
<dbReference type="GO" id="GO:0016709">
    <property type="term" value="F:oxidoreductase activity, acting on paired donors, with incorporation or reduction of molecular oxygen, NAD(P)H as one donor, and incorporation of one atom of oxygen"/>
    <property type="evidence" value="ECO:0007669"/>
    <property type="project" value="UniProtKB-ARBA"/>
</dbReference>
<evidence type="ECO:0000313" key="6">
    <source>
        <dbReference type="EMBL" id="KAF2791976.1"/>
    </source>
</evidence>
<dbReference type="PANTHER" id="PTHR43004">
    <property type="entry name" value="TRK SYSTEM POTASSIUM UPTAKE PROTEIN"/>
    <property type="match status" value="1"/>
</dbReference>